<reference evidence="9 10" key="1">
    <citation type="submission" date="2014-02" db="EMBL/GenBank/DDBJ databases">
        <title>Transposable element dynamics among asymbiotic and ectomycorrhizal Amanita fungi.</title>
        <authorList>
            <consortium name="DOE Joint Genome Institute"/>
            <person name="Hess J."/>
            <person name="Skrede I."/>
            <person name="Wolfe B."/>
            <person name="LaButti K."/>
            <person name="Ohm R.A."/>
            <person name="Grigoriev I.V."/>
            <person name="Pringle A."/>
        </authorList>
    </citation>
    <scope>NUCLEOTIDE SEQUENCE [LARGE SCALE GENOMIC DNA]</scope>
    <source>
        <strain evidence="9 10">SKay4041</strain>
    </source>
</reference>
<feature type="domain" description="Cyclin-D1-binding protein 1-like C-terminal" evidence="8">
    <location>
        <begin position="208"/>
        <end position="313"/>
    </location>
</feature>
<dbReference type="Pfam" id="PF13324">
    <property type="entry name" value="GCIP_N"/>
    <property type="match status" value="1"/>
</dbReference>
<dbReference type="Proteomes" id="UP000242287">
    <property type="component" value="Unassembled WGS sequence"/>
</dbReference>
<sequence length="367" mass="40156">MSSKQNTILALTAATNASQLALALLSEPQPIHSDPSSDFSVLRSDFLSLLALLHSAVTKLSLSLKPSSPTYSASLSPLADISKHVSAAVHCVRLFRPEHGTTFFKEAQSLVRHVLEAILDLLSTFLDIISRNDRTSTGQAGDEYMIRTAAIHDLIDIARGNNGLSSDNISAVRKLLDRDYATLEDGLHELADVIEQAESTNDEPELDDDGWDELGLGPTKFSVSDLQLAKKAYAILRFSTTLYKRVTRDILVPTFLSQYAPDQVNIHIDALPHLFAILLVASDDLIASIYTPQDVENIITQLTAYKDVIQQLQTSLEELLKADGQKEGANGSQESKTNQWFNTCFGHTFKAIDALATTAAHQISSDH</sequence>
<evidence type="ECO:0000256" key="1">
    <source>
        <dbReference type="ARBA" id="ARBA00004123"/>
    </source>
</evidence>
<feature type="domain" description="Cyclin-D1-binding protein 1-like N-terminal" evidence="7">
    <location>
        <begin position="48"/>
        <end position="195"/>
    </location>
</feature>
<keyword evidence="5" id="KW-0539">Nucleus</keyword>
<dbReference type="Gene3D" id="1.20.1410.10">
    <property type="entry name" value="I/LWEQ domain"/>
    <property type="match status" value="1"/>
</dbReference>
<organism evidence="9 10">
    <name type="scientific">Amanita thiersii Skay4041</name>
    <dbReference type="NCBI Taxonomy" id="703135"/>
    <lineage>
        <taxon>Eukaryota</taxon>
        <taxon>Fungi</taxon>
        <taxon>Dikarya</taxon>
        <taxon>Basidiomycota</taxon>
        <taxon>Agaricomycotina</taxon>
        <taxon>Agaricomycetes</taxon>
        <taxon>Agaricomycetidae</taxon>
        <taxon>Agaricales</taxon>
        <taxon>Pluteineae</taxon>
        <taxon>Amanitaceae</taxon>
        <taxon>Amanita</taxon>
    </lineage>
</organism>
<dbReference type="GO" id="GO:0005634">
    <property type="term" value="C:nucleus"/>
    <property type="evidence" value="ECO:0007669"/>
    <property type="project" value="UniProtKB-SubCell"/>
</dbReference>
<gene>
    <name evidence="9" type="ORF">AMATHDRAFT_83413</name>
</gene>
<dbReference type="PANTHER" id="PTHR15492:SF1">
    <property type="entry name" value="CYCLIN-D1-BINDING PROTEIN 1"/>
    <property type="match status" value="1"/>
</dbReference>
<dbReference type="Pfam" id="PF20936">
    <property type="entry name" value="GCIP_C"/>
    <property type="match status" value="1"/>
</dbReference>
<evidence type="ECO:0000313" key="10">
    <source>
        <dbReference type="Proteomes" id="UP000242287"/>
    </source>
</evidence>
<dbReference type="GO" id="GO:0005737">
    <property type="term" value="C:cytoplasm"/>
    <property type="evidence" value="ECO:0007669"/>
    <property type="project" value="UniProtKB-SubCell"/>
</dbReference>
<evidence type="ECO:0000256" key="2">
    <source>
        <dbReference type="ARBA" id="ARBA00004496"/>
    </source>
</evidence>
<dbReference type="AlphaFoldDB" id="A0A2A9NW57"/>
<accession>A0A2A9NW57</accession>
<dbReference type="InterPro" id="IPR049318">
    <property type="entry name" value="GCIP_C"/>
</dbReference>
<evidence type="ECO:0000256" key="3">
    <source>
        <dbReference type="ARBA" id="ARBA00008940"/>
    </source>
</evidence>
<proteinExistence type="inferred from homology"/>
<dbReference type="InterPro" id="IPR026907">
    <property type="entry name" value="GCIP-like"/>
</dbReference>
<evidence type="ECO:0000256" key="4">
    <source>
        <dbReference type="ARBA" id="ARBA00022490"/>
    </source>
</evidence>
<keyword evidence="10" id="KW-1185">Reference proteome</keyword>
<evidence type="ECO:0000259" key="7">
    <source>
        <dbReference type="Pfam" id="PF13324"/>
    </source>
</evidence>
<evidence type="ECO:0000256" key="6">
    <source>
        <dbReference type="ARBA" id="ARBA00023306"/>
    </source>
</evidence>
<keyword evidence="4" id="KW-0963">Cytoplasm</keyword>
<keyword evidence="6" id="KW-0131">Cell cycle</keyword>
<protein>
    <submittedName>
        <fullName evidence="9">Uncharacterized protein</fullName>
    </submittedName>
</protein>
<evidence type="ECO:0000259" key="8">
    <source>
        <dbReference type="Pfam" id="PF20936"/>
    </source>
</evidence>
<dbReference type="OrthoDB" id="41588at2759"/>
<comment type="subcellular location">
    <subcellularLocation>
        <location evidence="2">Cytoplasm</location>
    </subcellularLocation>
    <subcellularLocation>
        <location evidence="1">Nucleus</location>
    </subcellularLocation>
</comment>
<evidence type="ECO:0000256" key="5">
    <source>
        <dbReference type="ARBA" id="ARBA00023242"/>
    </source>
</evidence>
<dbReference type="PANTHER" id="PTHR15492">
    <property type="entry name" value="CYCLIN D1-BINDING PROTEIN 1"/>
    <property type="match status" value="1"/>
</dbReference>
<name>A0A2A9NW57_9AGAR</name>
<dbReference type="InterPro" id="IPR049317">
    <property type="entry name" value="GCIP-like_N"/>
</dbReference>
<dbReference type="Gene3D" id="1.20.1420.10">
    <property type="entry name" value="Talin, central domain"/>
    <property type="match status" value="1"/>
</dbReference>
<dbReference type="EMBL" id="KZ301970">
    <property type="protein sequence ID" value="PFH54358.1"/>
    <property type="molecule type" value="Genomic_DNA"/>
</dbReference>
<dbReference type="STRING" id="703135.A0A2A9NW57"/>
<comment type="similarity">
    <text evidence="3">Belongs to the CCNDBP1 family.</text>
</comment>
<evidence type="ECO:0000313" key="9">
    <source>
        <dbReference type="EMBL" id="PFH54358.1"/>
    </source>
</evidence>